<dbReference type="InterPro" id="IPR004474">
    <property type="entry name" value="LytR_CpsA_psr"/>
</dbReference>
<proteinExistence type="inferred from homology"/>
<comment type="caution">
    <text evidence="4">The sequence shown here is derived from an EMBL/GenBank/DDBJ whole genome shotgun (WGS) entry which is preliminary data.</text>
</comment>
<evidence type="ECO:0000313" key="4">
    <source>
        <dbReference type="EMBL" id="KHS57818.1"/>
    </source>
</evidence>
<dbReference type="Gene3D" id="3.40.630.190">
    <property type="entry name" value="LCP protein"/>
    <property type="match status" value="1"/>
</dbReference>
<evidence type="ECO:0000313" key="5">
    <source>
        <dbReference type="Proteomes" id="UP000031189"/>
    </source>
</evidence>
<keyword evidence="2" id="KW-0472">Membrane</keyword>
<feature type="transmembrane region" description="Helical" evidence="2">
    <location>
        <begin position="12"/>
        <end position="32"/>
    </location>
</feature>
<feature type="domain" description="Cell envelope-related transcriptional attenuator" evidence="3">
    <location>
        <begin position="71"/>
        <end position="231"/>
    </location>
</feature>
<dbReference type="InterPro" id="IPR050922">
    <property type="entry name" value="LytR/CpsA/Psr_CW_biosynth"/>
</dbReference>
<keyword evidence="2" id="KW-0812">Transmembrane</keyword>
<dbReference type="RefSeq" id="WP_039679100.1">
    <property type="nucleotide sequence ID" value="NZ_JAXECK010000012.1"/>
</dbReference>
<dbReference type="STRING" id="1577792.QX51_06580"/>
<dbReference type="Proteomes" id="UP000031189">
    <property type="component" value="Unassembled WGS sequence"/>
</dbReference>
<evidence type="ECO:0000256" key="2">
    <source>
        <dbReference type="SAM" id="Phobius"/>
    </source>
</evidence>
<reference evidence="4 5" key="1">
    <citation type="submission" date="2014-12" db="EMBL/GenBank/DDBJ databases">
        <title>Draft genome sequence of Terrisporobacter sp. 08-306576, isolated from the blood culture of a bacteremia patient.</title>
        <authorList>
            <person name="Lund L.C."/>
            <person name="Sydenham T.V."/>
            <person name="Hogh S.V."/>
            <person name="Skov M.N."/>
            <person name="Kemp M."/>
            <person name="Justesen U.S."/>
        </authorList>
    </citation>
    <scope>NUCLEOTIDE SEQUENCE [LARGE SCALE GENOMIC DNA]</scope>
    <source>
        <strain evidence="4 5">08-306576</strain>
    </source>
</reference>
<comment type="similarity">
    <text evidence="1">Belongs to the LytR/CpsA/Psr (LCP) family.</text>
</comment>
<name>A0A0B3VYD1_9FIRM</name>
<gene>
    <name evidence="4" type="ORF">QX51_06580</name>
</gene>
<dbReference type="PANTHER" id="PTHR33392">
    <property type="entry name" value="POLYISOPRENYL-TEICHOIC ACID--PEPTIDOGLYCAN TEICHOIC ACID TRANSFERASE TAGU"/>
    <property type="match status" value="1"/>
</dbReference>
<dbReference type="PANTHER" id="PTHR33392:SF6">
    <property type="entry name" value="POLYISOPRENYL-TEICHOIC ACID--PEPTIDOGLYCAN TEICHOIC ACID TRANSFERASE TAGU"/>
    <property type="match status" value="1"/>
</dbReference>
<dbReference type="Pfam" id="PF03816">
    <property type="entry name" value="LytR_cpsA_psr"/>
    <property type="match status" value="1"/>
</dbReference>
<dbReference type="OrthoDB" id="9782542at2"/>
<dbReference type="NCBIfam" id="TIGR00350">
    <property type="entry name" value="lytR_cpsA_psr"/>
    <property type="match status" value="1"/>
</dbReference>
<keyword evidence="2" id="KW-1133">Transmembrane helix</keyword>
<organism evidence="4 5">
    <name type="scientific">Terrisporobacter othiniensis</name>
    <dbReference type="NCBI Taxonomy" id="1577792"/>
    <lineage>
        <taxon>Bacteria</taxon>
        <taxon>Bacillati</taxon>
        <taxon>Bacillota</taxon>
        <taxon>Clostridia</taxon>
        <taxon>Peptostreptococcales</taxon>
        <taxon>Peptostreptococcaceae</taxon>
        <taxon>Terrisporobacter</taxon>
    </lineage>
</organism>
<dbReference type="EMBL" id="JWHR01000064">
    <property type="protein sequence ID" value="KHS57818.1"/>
    <property type="molecule type" value="Genomic_DNA"/>
</dbReference>
<dbReference type="AlphaFoldDB" id="A0A0B3VYD1"/>
<evidence type="ECO:0000259" key="3">
    <source>
        <dbReference type="Pfam" id="PF03816"/>
    </source>
</evidence>
<protein>
    <submittedName>
        <fullName evidence="4">LytR family transcriptional regulator</fullName>
    </submittedName>
</protein>
<keyword evidence="5" id="KW-1185">Reference proteome</keyword>
<sequence length="335" mass="38016">MSHKEKNFNLKRIIIILVLLLVTIPIITFFAIQSTTKQKKETSTAQSNANNGITNILLLGTDGRENEGSFRSDCMIIATLDMKHNSIKLTSLARDTYVDIPGVGKGKLNEAYFWGKEELLFKTIEKNFGIELYKYIQVDFDNLMNIIFELDGVTVSVEEHELDAVNALIPASYKSCTYENKGEMKLLTSTGRQKLNGYQAIAYTRIRYSDNAINRDGRQREVLMSVLRDIKNESLSSSQDLLNKLSPYYSTNITSSQVLDMATNAYSTGAIKNIKQGQFPIIDDVHVKGGTYKDAGWVWLYDLNSVSVLHDFIYDDIDMKDNEYLKDDSNIKLNY</sequence>
<evidence type="ECO:0000256" key="1">
    <source>
        <dbReference type="ARBA" id="ARBA00006068"/>
    </source>
</evidence>
<accession>A0A0B3VYD1</accession>